<keyword evidence="7" id="KW-0573">Peptidoglycan synthesis</keyword>
<evidence type="ECO:0000259" key="13">
    <source>
        <dbReference type="Pfam" id="PF03717"/>
    </source>
</evidence>
<dbReference type="InterPro" id="IPR012338">
    <property type="entry name" value="Beta-lactam/transpept-like"/>
</dbReference>
<comment type="similarity">
    <text evidence="3">Belongs to the transpeptidase family.</text>
</comment>
<evidence type="ECO:0000256" key="11">
    <source>
        <dbReference type="SAM" id="Phobius"/>
    </source>
</evidence>
<keyword evidence="15" id="KW-1185">Reference proteome</keyword>
<dbReference type="Pfam" id="PF00905">
    <property type="entry name" value="Transpeptidase"/>
    <property type="match status" value="1"/>
</dbReference>
<keyword evidence="5 11" id="KW-0812">Transmembrane</keyword>
<comment type="caution">
    <text evidence="14">The sequence shown here is derived from an EMBL/GenBank/DDBJ whole genome shotgun (WGS) entry which is preliminary data.</text>
</comment>
<evidence type="ECO:0000256" key="9">
    <source>
        <dbReference type="ARBA" id="ARBA00023136"/>
    </source>
</evidence>
<keyword evidence="4" id="KW-1003">Cell membrane</keyword>
<dbReference type="SUPFAM" id="SSF56601">
    <property type="entry name" value="beta-lactamase/transpeptidase-like"/>
    <property type="match status" value="1"/>
</dbReference>
<feature type="transmembrane region" description="Helical" evidence="11">
    <location>
        <begin position="21"/>
        <end position="43"/>
    </location>
</feature>
<dbReference type="Gene3D" id="1.10.10.1230">
    <property type="entry name" value="Penicillin-binding protein, N-terminal non-catalytic domain, head sub-domain"/>
    <property type="match status" value="1"/>
</dbReference>
<evidence type="ECO:0000256" key="4">
    <source>
        <dbReference type="ARBA" id="ARBA00022475"/>
    </source>
</evidence>
<evidence type="ECO:0000313" key="14">
    <source>
        <dbReference type="EMBL" id="MFC3388514.1"/>
    </source>
</evidence>
<feature type="domain" description="Penicillin-binding protein dimerisation" evidence="13">
    <location>
        <begin position="67"/>
        <end position="306"/>
    </location>
</feature>
<proteinExistence type="inferred from homology"/>
<accession>A0ABV7N4I4</accession>
<dbReference type="Proteomes" id="UP001595637">
    <property type="component" value="Unassembled WGS sequence"/>
</dbReference>
<evidence type="ECO:0000313" key="15">
    <source>
        <dbReference type="Proteomes" id="UP001595637"/>
    </source>
</evidence>
<evidence type="ECO:0000256" key="6">
    <source>
        <dbReference type="ARBA" id="ARBA00022960"/>
    </source>
</evidence>
<keyword evidence="6" id="KW-0133">Cell shape</keyword>
<keyword evidence="8 11" id="KW-1133">Transmembrane helix</keyword>
<evidence type="ECO:0000256" key="1">
    <source>
        <dbReference type="ARBA" id="ARBA00004167"/>
    </source>
</evidence>
<protein>
    <submittedName>
        <fullName evidence="14">Peptidoglycan D,D-transpeptidase FtsI family protein</fullName>
    </submittedName>
</protein>
<keyword evidence="10" id="KW-0961">Cell wall biogenesis/degradation</keyword>
<dbReference type="Gene3D" id="3.40.710.10">
    <property type="entry name" value="DD-peptidase/beta-lactamase superfamily"/>
    <property type="match status" value="1"/>
</dbReference>
<evidence type="ECO:0000256" key="5">
    <source>
        <dbReference type="ARBA" id="ARBA00022692"/>
    </source>
</evidence>
<dbReference type="PANTHER" id="PTHR30627:SF2">
    <property type="entry name" value="PEPTIDOGLYCAN D,D-TRANSPEPTIDASE MRDA"/>
    <property type="match status" value="1"/>
</dbReference>
<dbReference type="InterPro" id="IPR050515">
    <property type="entry name" value="Beta-lactam/transpept"/>
</dbReference>
<dbReference type="InterPro" id="IPR036138">
    <property type="entry name" value="PBP_dimer_sf"/>
</dbReference>
<gene>
    <name evidence="14" type="ORF">ACFOEO_08030</name>
</gene>
<evidence type="ECO:0000256" key="2">
    <source>
        <dbReference type="ARBA" id="ARBA00004236"/>
    </source>
</evidence>
<dbReference type="PANTHER" id="PTHR30627">
    <property type="entry name" value="PEPTIDOGLYCAN D,D-TRANSPEPTIDASE"/>
    <property type="match status" value="1"/>
</dbReference>
<evidence type="ECO:0000256" key="10">
    <source>
        <dbReference type="ARBA" id="ARBA00023316"/>
    </source>
</evidence>
<evidence type="ECO:0000256" key="3">
    <source>
        <dbReference type="ARBA" id="ARBA00007171"/>
    </source>
</evidence>
<keyword evidence="9 11" id="KW-0472">Membrane</keyword>
<organism evidence="14 15">
    <name type="scientific">Salinicoccus sesuvii</name>
    <dbReference type="NCBI Taxonomy" id="868281"/>
    <lineage>
        <taxon>Bacteria</taxon>
        <taxon>Bacillati</taxon>
        <taxon>Bacillota</taxon>
        <taxon>Bacilli</taxon>
        <taxon>Bacillales</taxon>
        <taxon>Staphylococcaceae</taxon>
        <taxon>Salinicoccus</taxon>
    </lineage>
</organism>
<dbReference type="SUPFAM" id="SSF56519">
    <property type="entry name" value="Penicillin binding protein dimerisation domain"/>
    <property type="match status" value="1"/>
</dbReference>
<evidence type="ECO:0000256" key="8">
    <source>
        <dbReference type="ARBA" id="ARBA00022989"/>
    </source>
</evidence>
<comment type="subcellular location">
    <subcellularLocation>
        <location evidence="2">Cell membrane</location>
    </subcellularLocation>
    <subcellularLocation>
        <location evidence="1">Membrane</location>
        <topology evidence="1">Single-pass membrane protein</topology>
    </subcellularLocation>
</comment>
<name>A0ABV7N4I4_9STAP</name>
<evidence type="ECO:0000256" key="7">
    <source>
        <dbReference type="ARBA" id="ARBA00022984"/>
    </source>
</evidence>
<feature type="domain" description="Penicillin-binding protein transpeptidase" evidence="12">
    <location>
        <begin position="372"/>
        <end position="681"/>
    </location>
</feature>
<dbReference type="InterPro" id="IPR005311">
    <property type="entry name" value="PBP_dimer"/>
</dbReference>
<dbReference type="InterPro" id="IPR001460">
    <property type="entry name" value="PCN-bd_Tpept"/>
</dbReference>
<evidence type="ECO:0000259" key="12">
    <source>
        <dbReference type="Pfam" id="PF00905"/>
    </source>
</evidence>
<dbReference type="Pfam" id="PF03717">
    <property type="entry name" value="PBP_dimer"/>
    <property type="match status" value="1"/>
</dbReference>
<dbReference type="EMBL" id="JBHRVQ010000001">
    <property type="protein sequence ID" value="MFC3388514.1"/>
    <property type="molecule type" value="Genomic_DNA"/>
</dbReference>
<dbReference type="Gene3D" id="3.90.1310.10">
    <property type="entry name" value="Penicillin-binding protein 2a (Domain 2)"/>
    <property type="match status" value="1"/>
</dbReference>
<reference evidence="15" key="1">
    <citation type="journal article" date="2019" name="Int. J. Syst. Evol. Microbiol.">
        <title>The Global Catalogue of Microorganisms (GCM) 10K type strain sequencing project: providing services to taxonomists for standard genome sequencing and annotation.</title>
        <authorList>
            <consortium name="The Broad Institute Genomics Platform"/>
            <consortium name="The Broad Institute Genome Sequencing Center for Infectious Disease"/>
            <person name="Wu L."/>
            <person name="Ma J."/>
        </authorList>
    </citation>
    <scope>NUCLEOTIDE SEQUENCE [LARGE SCALE GENOMIC DNA]</scope>
    <source>
        <strain evidence="15">CCM 7756</strain>
    </source>
</reference>
<dbReference type="RefSeq" id="WP_380654103.1">
    <property type="nucleotide sequence ID" value="NZ_JBHRVQ010000001.1"/>
</dbReference>
<sequence length="731" mass="81768">MELKRAKTKSLEAINRQVMKSRINIIMLVVFLLCLVLVFRLGYLQIVKGDEYQEEIANEQYVEINQSVPRGEIYDRNGNLLVGNASKKAIYFTRHRNMSSGEIIEVASELSTYLDMETENLSLRDKQDYLIRMYPEEVGELMSDEQTLLDNGNISQEQFNQELYQRITDEQISGILSEEDLNTVATYVEMVNARELNPVVVKSDGVTEEEFAEINESLDSLTGVSTGMDWERDYPYGDTLRTILGEVSSSEEGLPRELLDYYMARGYSRDDRVGKTYLEYQYENILRGKKEQVKFTTDKSGEIINREVAKQGEPGDNLYLTLDINLQLELESLAEHHLTSLRNMAEEIQQRNRGTGEIDYTIIPEYLDTVVLVVQDPNNGDVLAMVGKQLDENGNIVDYHYGALTSTYAVGSSVKGATVATGYQNGVIEPGETLIDEPLNFAGNTQNISSFFNRSGQVPIDDQEALMVSSNVYMMKTALKIAGLEYYDGMSLPTDIGEAANTFRNGLNQFGLGVSTGIDLPNEAIGLSPDLSNSPGSYLNLAIGQYDTYSALQLSQYVSTIANGGNRVGLHMAKEVREGDANENGAILQSFSGQVLNTVGFSPAGLSQIQAGFYDVFNTHDTSTDRYGTGWDAYHELEPKASGKTGTAEASYNGDDVLNQTYTGYAPYDNPEMAFSIIFPHMPYTVPFFPAQYLGRDVIDKYYELYYEQAPVEPYQYDTDAFYARLSYGSY</sequence>